<feature type="transmembrane region" description="Helical" evidence="1">
    <location>
        <begin position="136"/>
        <end position="155"/>
    </location>
</feature>
<keyword evidence="1" id="KW-1133">Transmembrane helix</keyword>
<dbReference type="EMBL" id="CAEZXP010000001">
    <property type="protein sequence ID" value="CAB4684705.1"/>
    <property type="molecule type" value="Genomic_DNA"/>
</dbReference>
<dbReference type="AlphaFoldDB" id="A0A6J6NJ45"/>
<evidence type="ECO:0000256" key="1">
    <source>
        <dbReference type="SAM" id="Phobius"/>
    </source>
</evidence>
<accession>A0A6J6NJ45</accession>
<proteinExistence type="predicted"/>
<feature type="transmembrane region" description="Helical" evidence="1">
    <location>
        <begin position="79"/>
        <end position="100"/>
    </location>
</feature>
<dbReference type="Pfam" id="PF10027">
    <property type="entry name" value="DUF2269"/>
    <property type="match status" value="1"/>
</dbReference>
<sequence length="159" mass="16655">MVAAYEWILALHITGAFLLLGGGVLAAIVSLLARGRSKPSEIAALLGIARFAVPLVGLGAIITLTLGLCLIARDDEFRFSAAWIILAIVLWVAAMAAGGIGGKADKETRLLAEKLASTGDQPSIELDARLRDTKSLALNWGSGVLVIVILALMVWKPGQ</sequence>
<protein>
    <submittedName>
        <fullName evidence="2">Unannotated protein</fullName>
    </submittedName>
</protein>
<gene>
    <name evidence="2" type="ORF">UFOPK2399_00197</name>
</gene>
<dbReference type="InterPro" id="IPR018729">
    <property type="entry name" value="DUF2269_transmembrane"/>
</dbReference>
<feature type="transmembrane region" description="Helical" evidence="1">
    <location>
        <begin position="45"/>
        <end position="73"/>
    </location>
</feature>
<keyword evidence="1" id="KW-0812">Transmembrane</keyword>
<reference evidence="2" key="1">
    <citation type="submission" date="2020-05" db="EMBL/GenBank/DDBJ databases">
        <authorList>
            <person name="Chiriac C."/>
            <person name="Salcher M."/>
            <person name="Ghai R."/>
            <person name="Kavagutti S V."/>
        </authorList>
    </citation>
    <scope>NUCLEOTIDE SEQUENCE</scope>
</reference>
<feature type="transmembrane region" description="Helical" evidence="1">
    <location>
        <begin position="12"/>
        <end position="33"/>
    </location>
</feature>
<evidence type="ECO:0000313" key="2">
    <source>
        <dbReference type="EMBL" id="CAB4684705.1"/>
    </source>
</evidence>
<name>A0A6J6NJ45_9ZZZZ</name>
<organism evidence="2">
    <name type="scientific">freshwater metagenome</name>
    <dbReference type="NCBI Taxonomy" id="449393"/>
    <lineage>
        <taxon>unclassified sequences</taxon>
        <taxon>metagenomes</taxon>
        <taxon>ecological metagenomes</taxon>
    </lineage>
</organism>
<keyword evidence="1" id="KW-0472">Membrane</keyword>